<evidence type="ECO:0000313" key="2">
    <source>
        <dbReference type="EMBL" id="MBY8879556.1"/>
    </source>
</evidence>
<keyword evidence="1" id="KW-1133">Transmembrane helix</keyword>
<keyword evidence="1" id="KW-0472">Membrane</keyword>
<dbReference type="RefSeq" id="WP_222963697.1">
    <property type="nucleotide sequence ID" value="NZ_JAINZZ010000021.1"/>
</dbReference>
<accession>A0ABS7Q9N5</accession>
<dbReference type="Proteomes" id="UP000778578">
    <property type="component" value="Unassembled WGS sequence"/>
</dbReference>
<dbReference type="EMBL" id="JAINZZ010000021">
    <property type="protein sequence ID" value="MBY8879556.1"/>
    <property type="molecule type" value="Genomic_DNA"/>
</dbReference>
<organism evidence="2 3">
    <name type="scientific">Actinacidiphila acidipaludis</name>
    <dbReference type="NCBI Taxonomy" id="2873382"/>
    <lineage>
        <taxon>Bacteria</taxon>
        <taxon>Bacillati</taxon>
        <taxon>Actinomycetota</taxon>
        <taxon>Actinomycetes</taxon>
        <taxon>Kitasatosporales</taxon>
        <taxon>Streptomycetaceae</taxon>
        <taxon>Actinacidiphila</taxon>
    </lineage>
</organism>
<evidence type="ECO:0000256" key="1">
    <source>
        <dbReference type="SAM" id="Phobius"/>
    </source>
</evidence>
<evidence type="ECO:0000313" key="3">
    <source>
        <dbReference type="Proteomes" id="UP000778578"/>
    </source>
</evidence>
<protein>
    <recommendedName>
        <fullName evidence="4">Chromosome partitioning protein</fullName>
    </recommendedName>
</protein>
<proteinExistence type="predicted"/>
<reference evidence="2 3" key="1">
    <citation type="submission" date="2021-08" db="EMBL/GenBank/DDBJ databases">
        <title>WGS of actinomycetes from Thailand.</title>
        <authorList>
            <person name="Thawai C."/>
        </authorList>
    </citation>
    <scope>NUCLEOTIDE SEQUENCE [LARGE SCALE GENOMIC DNA]</scope>
    <source>
        <strain evidence="2 3">PLK6-54</strain>
    </source>
</reference>
<comment type="caution">
    <text evidence="2">The sequence shown here is derived from an EMBL/GenBank/DDBJ whole genome shotgun (WGS) entry which is preliminary data.</text>
</comment>
<feature type="transmembrane region" description="Helical" evidence="1">
    <location>
        <begin position="12"/>
        <end position="29"/>
    </location>
</feature>
<evidence type="ECO:0008006" key="4">
    <source>
        <dbReference type="Google" id="ProtNLM"/>
    </source>
</evidence>
<keyword evidence="3" id="KW-1185">Reference proteome</keyword>
<sequence>MRTRESHESQGVAVFGAEVAVGYLCAYLVRKARRAGGALDTEVDRAVDAGLERVHGLVARALGDDAALALARRQAEGDDHADGEVSERTRRRLAGALEEAMESDPGLAGRLGEAVAALRAAESAAGGGADSVVTGNVFHGPAAFQSGGHHNTQTNHFGS</sequence>
<keyword evidence="1" id="KW-0812">Transmembrane</keyword>
<gene>
    <name evidence="2" type="ORF">K7862_18200</name>
</gene>
<name>A0ABS7Q9N5_9ACTN</name>